<dbReference type="Gene3D" id="3.30.460.10">
    <property type="entry name" value="Beta Polymerase, domain 2"/>
    <property type="match status" value="1"/>
</dbReference>
<gene>
    <name evidence="1" type="ORF">A3C24_03000</name>
</gene>
<dbReference type="EMBL" id="MFZM01000013">
    <property type="protein sequence ID" value="OGK24031.1"/>
    <property type="molecule type" value="Genomic_DNA"/>
</dbReference>
<reference evidence="1 2" key="1">
    <citation type="journal article" date="2016" name="Nat. Commun.">
        <title>Thousands of microbial genomes shed light on interconnected biogeochemical processes in an aquifer system.</title>
        <authorList>
            <person name="Anantharaman K."/>
            <person name="Brown C.T."/>
            <person name="Hug L.A."/>
            <person name="Sharon I."/>
            <person name="Castelle C.J."/>
            <person name="Probst A.J."/>
            <person name="Thomas B.C."/>
            <person name="Singh A."/>
            <person name="Wilkins M.J."/>
            <person name="Karaoz U."/>
            <person name="Brodie E.L."/>
            <person name="Williams K.H."/>
            <person name="Hubbard S.S."/>
            <person name="Banfield J.F."/>
        </authorList>
    </citation>
    <scope>NUCLEOTIDE SEQUENCE [LARGE SCALE GENOMIC DNA]</scope>
</reference>
<evidence type="ECO:0008006" key="3">
    <source>
        <dbReference type="Google" id="ProtNLM"/>
    </source>
</evidence>
<dbReference type="AlphaFoldDB" id="A0A1F7GYM1"/>
<dbReference type="SUPFAM" id="SSF81301">
    <property type="entry name" value="Nucleotidyltransferase"/>
    <property type="match status" value="1"/>
</dbReference>
<dbReference type="InterPro" id="IPR043519">
    <property type="entry name" value="NT_sf"/>
</dbReference>
<organism evidence="1 2">
    <name type="scientific">Candidatus Roizmanbacteria bacterium RIFCSPHIGHO2_02_FULL_37_24</name>
    <dbReference type="NCBI Taxonomy" id="1802037"/>
    <lineage>
        <taxon>Bacteria</taxon>
        <taxon>Candidatus Roizmaniibacteriota</taxon>
    </lineage>
</organism>
<comment type="caution">
    <text evidence="1">The sequence shown here is derived from an EMBL/GenBank/DDBJ whole genome shotgun (WGS) entry which is preliminary data.</text>
</comment>
<protein>
    <recommendedName>
        <fullName evidence="3">Polymerase nucleotidyl transferase domain-containing protein</fullName>
    </recommendedName>
</protein>
<sequence length="239" mass="27630">MQSIKYHTHKEREKVLQKLVPIIQKQLGDNLIALAVGGSFARDADIDYSDIELVAFTRKSLDNDWEIRKIEDGMLIVVVADTKENYIKKYLDISDIWYASGAEKLSPIINAELINEINSFKPENIEAKCMKQIDKNWFNFQEITAKALNMIRENNREGFSLVFPQMIKELVIILAYLNQTPFVTLGSYISQAKNFKIKPHGFDQLIHIAINGQYKNFSVIEEKIKEVFTDLELLLQEKD</sequence>
<dbReference type="Proteomes" id="UP000177159">
    <property type="component" value="Unassembled WGS sequence"/>
</dbReference>
<evidence type="ECO:0000313" key="1">
    <source>
        <dbReference type="EMBL" id="OGK24031.1"/>
    </source>
</evidence>
<accession>A0A1F7GYM1</accession>
<proteinExistence type="predicted"/>
<dbReference type="Gene3D" id="1.20.120.330">
    <property type="entry name" value="Nucleotidyltransferases domain 2"/>
    <property type="match status" value="1"/>
</dbReference>
<evidence type="ECO:0000313" key="2">
    <source>
        <dbReference type="Proteomes" id="UP000177159"/>
    </source>
</evidence>
<name>A0A1F7GYM1_9BACT</name>